<evidence type="ECO:0000256" key="1">
    <source>
        <dbReference type="SAM" id="MobiDB-lite"/>
    </source>
</evidence>
<feature type="compositionally biased region" description="Polar residues" evidence="1">
    <location>
        <begin position="66"/>
        <end position="94"/>
    </location>
</feature>
<name>A0A3M7PWP6_BRAPC</name>
<accession>A0A3M7PWP6</accession>
<reference evidence="2 3" key="1">
    <citation type="journal article" date="2018" name="Sci. Rep.">
        <title>Genomic signatures of local adaptation to the degree of environmental predictability in rotifers.</title>
        <authorList>
            <person name="Franch-Gras L."/>
            <person name="Hahn C."/>
            <person name="Garcia-Roger E.M."/>
            <person name="Carmona M.J."/>
            <person name="Serra M."/>
            <person name="Gomez A."/>
        </authorList>
    </citation>
    <scope>NUCLEOTIDE SEQUENCE [LARGE SCALE GENOMIC DNA]</scope>
    <source>
        <strain evidence="2">HYR1</strain>
    </source>
</reference>
<dbReference type="AlphaFoldDB" id="A0A3M7PWP6"/>
<dbReference type="EMBL" id="REGN01008607">
    <property type="protein sequence ID" value="RNA03161.1"/>
    <property type="molecule type" value="Genomic_DNA"/>
</dbReference>
<comment type="caution">
    <text evidence="2">The sequence shown here is derived from an EMBL/GenBank/DDBJ whole genome shotgun (WGS) entry which is preliminary data.</text>
</comment>
<gene>
    <name evidence="2" type="ORF">BpHYR1_042104</name>
</gene>
<evidence type="ECO:0000313" key="3">
    <source>
        <dbReference type="Proteomes" id="UP000276133"/>
    </source>
</evidence>
<sequence>MSKHMSFTFRVLDPSCQYEVGEVVKVLFNHYRSQYYFLSTVIEINETPVISLKPKIKRKTRPESLFSISQPEQKNSRALTNPYSSQANVLGSQH</sequence>
<organism evidence="2 3">
    <name type="scientific">Brachionus plicatilis</name>
    <name type="common">Marine rotifer</name>
    <name type="synonym">Brachionus muelleri</name>
    <dbReference type="NCBI Taxonomy" id="10195"/>
    <lineage>
        <taxon>Eukaryota</taxon>
        <taxon>Metazoa</taxon>
        <taxon>Spiralia</taxon>
        <taxon>Gnathifera</taxon>
        <taxon>Rotifera</taxon>
        <taxon>Eurotatoria</taxon>
        <taxon>Monogononta</taxon>
        <taxon>Pseudotrocha</taxon>
        <taxon>Ploima</taxon>
        <taxon>Brachionidae</taxon>
        <taxon>Brachionus</taxon>
    </lineage>
</organism>
<keyword evidence="3" id="KW-1185">Reference proteome</keyword>
<dbReference type="Proteomes" id="UP000276133">
    <property type="component" value="Unassembled WGS sequence"/>
</dbReference>
<feature type="region of interest" description="Disordered" evidence="1">
    <location>
        <begin position="61"/>
        <end position="94"/>
    </location>
</feature>
<proteinExistence type="predicted"/>
<protein>
    <submittedName>
        <fullName evidence="2">Uncharacterized protein</fullName>
    </submittedName>
</protein>
<evidence type="ECO:0000313" key="2">
    <source>
        <dbReference type="EMBL" id="RNA03161.1"/>
    </source>
</evidence>